<keyword evidence="1" id="KW-0812">Transmembrane</keyword>
<evidence type="ECO:0000256" key="1">
    <source>
        <dbReference type="SAM" id="Phobius"/>
    </source>
</evidence>
<keyword evidence="1" id="KW-1133">Transmembrane helix</keyword>
<dbReference type="Proteomes" id="UP000178735">
    <property type="component" value="Unassembled WGS sequence"/>
</dbReference>
<dbReference type="AlphaFoldDB" id="A0A1F7WXL4"/>
<keyword evidence="1" id="KW-0472">Membrane</keyword>
<accession>A0A1F7WXL4</accession>
<sequence length="993" mass="106845">MKTRLRSRYFILFFSVFIFLFIFSFFFEFNSYAGHEDIDIDRLIKAASNAGQKFDKIKNNTGANPGANPGAVNPGAGNQIPGNAIVTDLAAGAQPLLGTGVKVRVKPGLNFGNGNIRSATLKWITGDGTASQPLHLPVQGGMVTNFNGAFYEFRPATAGPQNVRFEIAYKVFGDSTVHNAASPPENMVFVAGGANPGVNPGAPPGAFVPPPPGQNTLPGTISQQIPINFARAGGPPEIKERESYTWSWPHAQLQPPTSIPGKAYAYIINNIKRGSEIETDEETGIDGNAHSALSENERANYIEFGGTYYRKRGIDIDGDGPLPDSLNPKWEVRYPSVAPNGSGGWNVAHNLTKTTAQGDNFTYSMPEPCEPFKALVAMKVKHTWRDFNYDKSGSQLQAAVQFYTALKSNTDPTGTIVPGNKYKDITTTAGGVSASGGVCTAGPCGVSVTVTGSITYMEYEKVGTQTVTDANGEEHEEDIMEWRGPKTRSIGKSFPAGKVKHDDDPDKFTDESIVHELVLDTTAPRIEFAPQSIGGMANLAGSGDIICSSGDLINVRVKVTDNNRYCALRTPYLTYETAPSGNNPAGAPWSAVPLMMEPCAGVPDNTAPRPFSGGNWGYFQALVPAPHNIKGSKALRWFVDAFDGAKFEQTQHFNGAPAFGNLNHGNFQYDGVGPNTPNVAPSPANTGTLSIYDNDRPNINVKMWKVDRAGIYLVGEFEAAEDYFTEDFYYDMTNPSNIIDPSGPAGEFKAKIPADTAPGNVPAAAAILGPNSAGSQIPGALIFPNSVLFPAAKKIPIAQNLKFQIEDSSYNFFKYQAGFGAAGVGGLKDGGCAVVFEDVKYIFTVDAFDNIEGLANNGVVTMIPRPERTKVSFELKDDTAPTLAAVNMEFRDGQSAAVTSANEGKLWYLGPEDPSIPTPAGTPIPKEVPTFEHVFHSVSADNSVGNRYMKIAATDRCGHKRHLAIHFKVSEVTNELRVLEEKIKRELKAQKDK</sequence>
<evidence type="ECO:0000313" key="3">
    <source>
        <dbReference type="Proteomes" id="UP000178735"/>
    </source>
</evidence>
<evidence type="ECO:0000313" key="2">
    <source>
        <dbReference type="EMBL" id="OGM06825.1"/>
    </source>
</evidence>
<gene>
    <name evidence="2" type="ORF">A2008_02510</name>
</gene>
<protein>
    <submittedName>
        <fullName evidence="2">Uncharacterized protein</fullName>
    </submittedName>
</protein>
<feature type="transmembrane region" description="Helical" evidence="1">
    <location>
        <begin position="9"/>
        <end position="27"/>
    </location>
</feature>
<organism evidence="2 3">
    <name type="scientific">Candidatus Wallbacteria bacterium GWC2_49_35</name>
    <dbReference type="NCBI Taxonomy" id="1817813"/>
    <lineage>
        <taxon>Bacteria</taxon>
        <taxon>Candidatus Walliibacteriota</taxon>
    </lineage>
</organism>
<proteinExistence type="predicted"/>
<comment type="caution">
    <text evidence="2">The sequence shown here is derived from an EMBL/GenBank/DDBJ whole genome shotgun (WGS) entry which is preliminary data.</text>
</comment>
<name>A0A1F7WXL4_9BACT</name>
<dbReference type="EMBL" id="MGFH01000051">
    <property type="protein sequence ID" value="OGM06825.1"/>
    <property type="molecule type" value="Genomic_DNA"/>
</dbReference>
<reference evidence="2 3" key="1">
    <citation type="journal article" date="2016" name="Nat. Commun.">
        <title>Thousands of microbial genomes shed light on interconnected biogeochemical processes in an aquifer system.</title>
        <authorList>
            <person name="Anantharaman K."/>
            <person name="Brown C.T."/>
            <person name="Hug L.A."/>
            <person name="Sharon I."/>
            <person name="Castelle C.J."/>
            <person name="Probst A.J."/>
            <person name="Thomas B.C."/>
            <person name="Singh A."/>
            <person name="Wilkins M.J."/>
            <person name="Karaoz U."/>
            <person name="Brodie E.L."/>
            <person name="Williams K.H."/>
            <person name="Hubbard S.S."/>
            <person name="Banfield J.F."/>
        </authorList>
    </citation>
    <scope>NUCLEOTIDE SEQUENCE [LARGE SCALE GENOMIC DNA]</scope>
</reference>